<evidence type="ECO:0000256" key="2">
    <source>
        <dbReference type="ARBA" id="ARBA00022448"/>
    </source>
</evidence>
<dbReference type="EMBL" id="CDSF01000013">
    <property type="protein sequence ID" value="CEO95121.1"/>
    <property type="molecule type" value="Genomic_DNA"/>
</dbReference>
<dbReference type="Pfam" id="PF09409">
    <property type="entry name" value="PUB"/>
    <property type="match status" value="1"/>
</dbReference>
<evidence type="ECO:0000256" key="11">
    <source>
        <dbReference type="SAM" id="MobiDB-lite"/>
    </source>
</evidence>
<gene>
    <name evidence="14" type="ORF">PBRA_003887</name>
    <name evidence="15" type="ORF">PLBR_LOCUS3643</name>
</gene>
<feature type="compositionally biased region" description="Pro residues" evidence="11">
    <location>
        <begin position="97"/>
        <end position="112"/>
    </location>
</feature>
<dbReference type="Proteomes" id="UP000039324">
    <property type="component" value="Unassembled WGS sequence"/>
</dbReference>
<dbReference type="InterPro" id="IPR006785">
    <property type="entry name" value="Pex14_N"/>
</dbReference>
<evidence type="ECO:0000313" key="17">
    <source>
        <dbReference type="Proteomes" id="UP000290189"/>
    </source>
</evidence>
<dbReference type="Gene3D" id="1.20.58.2190">
    <property type="match status" value="1"/>
</dbReference>
<keyword evidence="15" id="KW-0496">Mitochondrion</keyword>
<dbReference type="InterPro" id="IPR036339">
    <property type="entry name" value="PUB-like_dom_sf"/>
</dbReference>
<dbReference type="OrthoDB" id="441517at2759"/>
<keyword evidence="4" id="KW-0811">Translocation</keyword>
<dbReference type="GO" id="GO:0005778">
    <property type="term" value="C:peroxisomal membrane"/>
    <property type="evidence" value="ECO:0007669"/>
    <property type="project" value="UniProtKB-SubCell"/>
</dbReference>
<dbReference type="PANTHER" id="PTHR23058:SF0">
    <property type="entry name" value="PEROXISOMAL MEMBRANE PROTEIN PEX14"/>
    <property type="match status" value="1"/>
</dbReference>
<dbReference type="SUPFAM" id="SSF143503">
    <property type="entry name" value="PUG domain-like"/>
    <property type="match status" value="1"/>
</dbReference>
<protein>
    <recommendedName>
        <fullName evidence="7 10">Peroxisomal membrane protein PEX14</fullName>
    </recommendedName>
    <alternativeName>
        <fullName evidence="8 10">Peroxin-14</fullName>
    </alternativeName>
</protein>
<dbReference type="InterPro" id="IPR036388">
    <property type="entry name" value="WH-like_DNA-bd_sf"/>
</dbReference>
<feature type="compositionally biased region" description="Basic and acidic residues" evidence="11">
    <location>
        <begin position="438"/>
        <end position="447"/>
    </location>
</feature>
<keyword evidence="16" id="KW-1185">Reference proteome</keyword>
<evidence type="ECO:0000256" key="9">
    <source>
        <dbReference type="ARBA" id="ARBA00046271"/>
    </source>
</evidence>
<feature type="region of interest" description="Disordered" evidence="11">
    <location>
        <begin position="402"/>
        <end position="447"/>
    </location>
</feature>
<evidence type="ECO:0000313" key="14">
    <source>
        <dbReference type="EMBL" id="CEO95121.1"/>
    </source>
</evidence>
<dbReference type="Proteomes" id="UP000290189">
    <property type="component" value="Unassembled WGS sequence"/>
</dbReference>
<evidence type="ECO:0000256" key="10">
    <source>
        <dbReference type="RuleBase" id="RU367032"/>
    </source>
</evidence>
<keyword evidence="6 10" id="KW-0576">Peroxisome</keyword>
<organism evidence="14 16">
    <name type="scientific">Plasmodiophora brassicae</name>
    <name type="common">Clubroot disease agent</name>
    <dbReference type="NCBI Taxonomy" id="37360"/>
    <lineage>
        <taxon>Eukaryota</taxon>
        <taxon>Sar</taxon>
        <taxon>Rhizaria</taxon>
        <taxon>Endomyxa</taxon>
        <taxon>Phytomyxea</taxon>
        <taxon>Plasmodiophorida</taxon>
        <taxon>Plasmodiophoridae</taxon>
        <taxon>Plasmodiophora</taxon>
    </lineage>
</organism>
<feature type="domain" description="Peroxisome membrane anchor protein Pex14p N-terminal" evidence="12">
    <location>
        <begin position="28"/>
        <end position="69"/>
    </location>
</feature>
<evidence type="ECO:0000313" key="16">
    <source>
        <dbReference type="Proteomes" id="UP000039324"/>
    </source>
</evidence>
<reference evidence="14 16" key="1">
    <citation type="submission" date="2015-02" db="EMBL/GenBank/DDBJ databases">
        <authorList>
            <person name="Chooi Y.-H."/>
        </authorList>
    </citation>
    <scope>NUCLEOTIDE SEQUENCE [LARGE SCALE GENOMIC DNA]</scope>
    <source>
        <strain evidence="14">E3</strain>
    </source>
</reference>
<feature type="domain" description="PUB" evidence="13">
    <location>
        <begin position="317"/>
        <end position="378"/>
    </location>
</feature>
<dbReference type="PANTHER" id="PTHR23058">
    <property type="entry name" value="PEROXISOMAL MEMBRANE PROTEIN PEX14"/>
    <property type="match status" value="1"/>
</dbReference>
<dbReference type="GO" id="GO:0005102">
    <property type="term" value="F:signaling receptor binding"/>
    <property type="evidence" value="ECO:0007669"/>
    <property type="project" value="TreeGrafter"/>
</dbReference>
<evidence type="ECO:0000256" key="3">
    <source>
        <dbReference type="ARBA" id="ARBA00022927"/>
    </source>
</evidence>
<evidence type="ECO:0000256" key="8">
    <source>
        <dbReference type="ARBA" id="ARBA00029691"/>
    </source>
</evidence>
<comment type="function">
    <text evidence="10">Component of the PEX13-PEX14 docking complex, a translocon channel that specifically mediates the import of peroxisomal cargo proteins bound to PEX5 receptor. The PEX13-PEX14 docking complex forms a large import pore which can be opened to a diameter of about 9 nm. Mechanistically, PEX5 receptor along with cargo proteins associates with the PEX14 subunit of the PEX13-PEX14 docking complex in the cytosol, leading to the insertion of the receptor into the organelle membrane with the concomitant translocation of the cargo into the peroxisome matrix.</text>
</comment>
<feature type="region of interest" description="Disordered" evidence="11">
    <location>
        <begin position="91"/>
        <end position="113"/>
    </location>
</feature>
<evidence type="ECO:0000256" key="5">
    <source>
        <dbReference type="ARBA" id="ARBA00023136"/>
    </source>
</evidence>
<accession>A0A0G4IIT2</accession>
<evidence type="ECO:0000256" key="6">
    <source>
        <dbReference type="ARBA" id="ARBA00023140"/>
    </source>
</evidence>
<keyword evidence="2 10" id="KW-0813">Transport</keyword>
<dbReference type="GO" id="GO:1990429">
    <property type="term" value="C:peroxisomal importomer complex"/>
    <property type="evidence" value="ECO:0007669"/>
    <property type="project" value="TreeGrafter"/>
</dbReference>
<feature type="compositionally biased region" description="Basic and acidic residues" evidence="11">
    <location>
        <begin position="409"/>
        <end position="428"/>
    </location>
</feature>
<geneLocation type="mitochondrion" evidence="15"/>
<evidence type="ECO:0000259" key="13">
    <source>
        <dbReference type="Pfam" id="PF09409"/>
    </source>
</evidence>
<dbReference type="Pfam" id="PF04695">
    <property type="entry name" value="Pex14_N"/>
    <property type="match status" value="1"/>
</dbReference>
<dbReference type="Gene3D" id="1.10.10.10">
    <property type="entry name" value="Winged helix-like DNA-binding domain superfamily/Winged helix DNA-binding domain"/>
    <property type="match status" value="1"/>
</dbReference>
<dbReference type="STRING" id="37360.A0A0G4IIT2"/>
<keyword evidence="5 10" id="KW-0472">Membrane</keyword>
<dbReference type="AlphaFoldDB" id="A0A0G4IIT2"/>
<evidence type="ECO:0000259" key="12">
    <source>
        <dbReference type="Pfam" id="PF04695"/>
    </source>
</evidence>
<name>A0A0G4IIT2_PLABS</name>
<comment type="subcellular location">
    <subcellularLocation>
        <location evidence="9 10">Peroxisome membrane</location>
    </subcellularLocation>
</comment>
<comment type="similarity">
    <text evidence="1 10">Belongs to the peroxin-14 family.</text>
</comment>
<evidence type="ECO:0000256" key="4">
    <source>
        <dbReference type="ARBA" id="ARBA00023010"/>
    </source>
</evidence>
<evidence type="ECO:0000256" key="7">
    <source>
        <dbReference type="ARBA" id="ARBA00029502"/>
    </source>
</evidence>
<sequence length="447" mass="47239">MAESAVSHPMAMALDGAANAAVPSAGDDRMNNAISFLKHPKVVGASVQQKAAFLHSKGLSKDEICRAMRSIDPKSPEADQVERGEVALDRPAAAAAPPQPAPPAAPPAPSSAPAPISGPGGVLYYPVAGPNGVVYQPLYKQPAPSSWAMYSIVAAAVVAAGGALAYSYRKYWLDDSAKPGADAAVIPPDEHRETHVIVDRGVGVLPPPPPPPEPVLDAIQELAADSREIKQHLSSISRSLEALSTARPAPIASSSSAPVGLSPAVQALLNNSAAVSEPGALLDAAAAAAAAEPAFNLAAASLEMSDALAELIQDQVAVDVAVPILMIYLRNVEKGERYQRIKLSSDFYEQKVSCFPSAIQFLHAVGFRKQDGWLVWQDSPNPDSQDFLDRRHILSVARERLTQIGETAQRAKEERRDDPDPEPRRAQVEGDPVEEDDAGRSERSDGN</sequence>
<dbReference type="InterPro" id="IPR018997">
    <property type="entry name" value="PUB_domain"/>
</dbReference>
<dbReference type="GO" id="GO:0016560">
    <property type="term" value="P:protein import into peroxisome matrix, docking"/>
    <property type="evidence" value="ECO:0007669"/>
    <property type="project" value="UniProtKB-UniRule"/>
</dbReference>
<keyword evidence="3 10" id="KW-0653">Protein transport</keyword>
<evidence type="ECO:0000313" key="15">
    <source>
        <dbReference type="EMBL" id="SPQ96428.1"/>
    </source>
</evidence>
<reference evidence="15 17" key="2">
    <citation type="submission" date="2018-03" db="EMBL/GenBank/DDBJ databases">
        <authorList>
            <person name="Fogelqvist J."/>
        </authorList>
    </citation>
    <scope>NUCLEOTIDE SEQUENCE [LARGE SCALE GENOMIC DNA]</scope>
</reference>
<evidence type="ECO:0000256" key="1">
    <source>
        <dbReference type="ARBA" id="ARBA00005443"/>
    </source>
</evidence>
<proteinExistence type="inferred from homology"/>
<dbReference type="InterPro" id="IPR025655">
    <property type="entry name" value="PEX14"/>
</dbReference>
<dbReference type="EMBL" id="OVEO01000005">
    <property type="protein sequence ID" value="SPQ96428.1"/>
    <property type="molecule type" value="Genomic_DNA"/>
</dbReference>